<gene>
    <name evidence="2" type="ORF">V7S43_000426</name>
</gene>
<dbReference type="Pfam" id="PF00651">
    <property type="entry name" value="BTB"/>
    <property type="match status" value="1"/>
</dbReference>
<dbReference type="InterPro" id="IPR000210">
    <property type="entry name" value="BTB/POZ_dom"/>
</dbReference>
<reference evidence="2 3" key="1">
    <citation type="submission" date="2024-09" db="EMBL/GenBank/DDBJ databases">
        <title>Genome sequencing and assembly of Phytophthora oleae, isolate VK10A, causative agent of rot of olive drupes.</title>
        <authorList>
            <person name="Conti Taguali S."/>
            <person name="Riolo M."/>
            <person name="La Spada F."/>
            <person name="Cacciola S.O."/>
            <person name="Dionisio G."/>
        </authorList>
    </citation>
    <scope>NUCLEOTIDE SEQUENCE [LARGE SCALE GENOMIC DNA]</scope>
    <source>
        <strain evidence="2 3">VK10A</strain>
    </source>
</reference>
<dbReference type="SUPFAM" id="SSF54695">
    <property type="entry name" value="POZ domain"/>
    <property type="match status" value="1"/>
</dbReference>
<evidence type="ECO:0000259" key="1">
    <source>
        <dbReference type="PROSITE" id="PS50097"/>
    </source>
</evidence>
<dbReference type="AlphaFoldDB" id="A0ABD3G5R2"/>
<evidence type="ECO:0000313" key="3">
    <source>
        <dbReference type="Proteomes" id="UP001632037"/>
    </source>
</evidence>
<dbReference type="SMART" id="SM00225">
    <property type="entry name" value="BTB"/>
    <property type="match status" value="1"/>
</dbReference>
<dbReference type="Gene3D" id="3.30.710.10">
    <property type="entry name" value="Potassium Channel Kv1.1, Chain A"/>
    <property type="match status" value="1"/>
</dbReference>
<dbReference type="Proteomes" id="UP001632037">
    <property type="component" value="Unassembled WGS sequence"/>
</dbReference>
<evidence type="ECO:0000313" key="2">
    <source>
        <dbReference type="EMBL" id="KAL3674478.1"/>
    </source>
</evidence>
<dbReference type="PANTHER" id="PTHR24413">
    <property type="entry name" value="SPECKLE-TYPE POZ PROTEIN"/>
    <property type="match status" value="1"/>
</dbReference>
<protein>
    <recommendedName>
        <fullName evidence="1">BTB domain-containing protein</fullName>
    </recommendedName>
</protein>
<comment type="caution">
    <text evidence="2">The sequence shown here is derived from an EMBL/GenBank/DDBJ whole genome shotgun (WGS) entry which is preliminary data.</text>
</comment>
<dbReference type="PROSITE" id="PS50097">
    <property type="entry name" value="BTB"/>
    <property type="match status" value="1"/>
</dbReference>
<accession>A0ABD3G5R2</accession>
<name>A0ABD3G5R2_9STRA</name>
<keyword evidence="3" id="KW-1185">Reference proteome</keyword>
<dbReference type="InterPro" id="IPR011333">
    <property type="entry name" value="SKP1/BTB/POZ_sf"/>
</dbReference>
<organism evidence="2 3">
    <name type="scientific">Phytophthora oleae</name>
    <dbReference type="NCBI Taxonomy" id="2107226"/>
    <lineage>
        <taxon>Eukaryota</taxon>
        <taxon>Sar</taxon>
        <taxon>Stramenopiles</taxon>
        <taxon>Oomycota</taxon>
        <taxon>Peronosporomycetes</taxon>
        <taxon>Peronosporales</taxon>
        <taxon>Peronosporaceae</taxon>
        <taxon>Phytophthora</taxon>
    </lineage>
</organism>
<feature type="domain" description="BTB" evidence="1">
    <location>
        <begin position="15"/>
        <end position="81"/>
    </location>
</feature>
<dbReference type="EMBL" id="JBIMZQ010000001">
    <property type="protein sequence ID" value="KAL3674478.1"/>
    <property type="molecule type" value="Genomic_DNA"/>
</dbReference>
<proteinExistence type="predicted"/>
<sequence>MTEHLRSLINNKLMSDVTFIVEGAEIFAHKCIIIRSGYFRTLLSGEFARRKTVQVEISDVSREVFLILLEFVYTDCVGVSGSGVKELFVAAHCCGIESLKNNARKNCWTQCALTTLEKF</sequence>